<proteinExistence type="evidence at transcript level"/>
<evidence type="ECO:0000256" key="3">
    <source>
        <dbReference type="ARBA" id="ARBA00023125"/>
    </source>
</evidence>
<dbReference type="PRINTS" id="PR00367">
    <property type="entry name" value="ETHRSPELEMNT"/>
</dbReference>
<reference evidence="8" key="1">
    <citation type="journal article" date="2015" name="Plant Mol. Biol.">
        <title>Two jasmonate-responsive factors, TcERF12 and TcERF15, respectively act as repressor and activator of tasy gene of taxol biosynthesis in Taxus chinensis.</title>
        <authorList>
            <person name="Zhang M."/>
            <person name="Li S."/>
            <person name="Nie L."/>
            <person name="Chen Q."/>
            <person name="Xu X."/>
            <person name="Yu L."/>
            <person name="Fu C."/>
        </authorList>
    </citation>
    <scope>NUCLEOTIDE SEQUENCE</scope>
</reference>
<sequence>MEQSKENLGKIASSSEVSFPLNENDSEDMVLYGVLKEAVTLGWSGFPEHEDPRSKPEKLTDGEQKKSKEAIAGPKKRYRGVRRRPWGKYAAEIRDSTSRRWLGTFDTEEEAAMAYDRAAFTMRGSRANLNFPLDKVVAAIAPPNFENDSVPGDLTRKRLRRHTDHTQKQEQEQEMDKTSQSTQVMELEDLGADYLDELLRSSSKIHDCHGFWDMECPH</sequence>
<dbReference type="InterPro" id="IPR044808">
    <property type="entry name" value="ERF_plant"/>
</dbReference>
<feature type="region of interest" description="Disordered" evidence="6">
    <location>
        <begin position="44"/>
        <end position="79"/>
    </location>
</feature>
<evidence type="ECO:0000313" key="8">
    <source>
        <dbReference type="EMBL" id="ALJ11036.1"/>
    </source>
</evidence>
<evidence type="ECO:0000259" key="7">
    <source>
        <dbReference type="PROSITE" id="PS51032"/>
    </source>
</evidence>
<dbReference type="SUPFAM" id="SSF54171">
    <property type="entry name" value="DNA-binding domain"/>
    <property type="match status" value="1"/>
</dbReference>
<feature type="compositionally biased region" description="Polar residues" evidence="6">
    <location>
        <begin position="12"/>
        <end position="21"/>
    </location>
</feature>
<dbReference type="Gene3D" id="3.30.730.10">
    <property type="entry name" value="AP2/ERF domain"/>
    <property type="match status" value="1"/>
</dbReference>
<accession>A0A0P0D1G1</accession>
<keyword evidence="5" id="KW-0539">Nucleus</keyword>
<feature type="compositionally biased region" description="Basic and acidic residues" evidence="6">
    <location>
        <begin position="164"/>
        <end position="177"/>
    </location>
</feature>
<evidence type="ECO:0000256" key="6">
    <source>
        <dbReference type="SAM" id="MobiDB-lite"/>
    </source>
</evidence>
<dbReference type="AlphaFoldDB" id="A0A0P0D1G1"/>
<evidence type="ECO:0000256" key="5">
    <source>
        <dbReference type="ARBA" id="ARBA00023242"/>
    </source>
</evidence>
<dbReference type="GO" id="GO:0003677">
    <property type="term" value="F:DNA binding"/>
    <property type="evidence" value="ECO:0007669"/>
    <property type="project" value="UniProtKB-KW"/>
</dbReference>
<dbReference type="PROSITE" id="PS51032">
    <property type="entry name" value="AP2_ERF"/>
    <property type="match status" value="1"/>
</dbReference>
<dbReference type="InterPro" id="IPR036955">
    <property type="entry name" value="AP2/ERF_dom_sf"/>
</dbReference>
<evidence type="ECO:0000256" key="4">
    <source>
        <dbReference type="ARBA" id="ARBA00023163"/>
    </source>
</evidence>
<keyword evidence="4" id="KW-0804">Transcription</keyword>
<organism evidence="8">
    <name type="scientific">Taxus chinensis</name>
    <name type="common">Chinese yew</name>
    <name type="synonym">Taxus wallichiana var. chinensis</name>
    <dbReference type="NCBI Taxonomy" id="29808"/>
    <lineage>
        <taxon>Eukaryota</taxon>
        <taxon>Viridiplantae</taxon>
        <taxon>Streptophyta</taxon>
        <taxon>Embryophyta</taxon>
        <taxon>Tracheophyta</taxon>
        <taxon>Spermatophyta</taxon>
        <taxon>Pinopsida</taxon>
        <taxon>Pinidae</taxon>
        <taxon>Conifers II</taxon>
        <taxon>Cupressales</taxon>
        <taxon>Taxaceae</taxon>
        <taxon>Taxus</taxon>
    </lineage>
</organism>
<dbReference type="InterPro" id="IPR016177">
    <property type="entry name" value="DNA-bd_dom_sf"/>
</dbReference>
<name>A0A0P0D1G1_TAXCH</name>
<feature type="region of interest" description="Disordered" evidence="6">
    <location>
        <begin position="145"/>
        <end position="186"/>
    </location>
</feature>
<keyword evidence="2" id="KW-0805">Transcription regulation</keyword>
<dbReference type="PANTHER" id="PTHR31190">
    <property type="entry name" value="DNA-BINDING DOMAIN"/>
    <property type="match status" value="1"/>
</dbReference>
<dbReference type="SMR" id="A0A0P0D1G1"/>
<dbReference type="SMART" id="SM00380">
    <property type="entry name" value="AP2"/>
    <property type="match status" value="1"/>
</dbReference>
<dbReference type="GO" id="GO:0005634">
    <property type="term" value="C:nucleus"/>
    <property type="evidence" value="ECO:0007669"/>
    <property type="project" value="UniProtKB-SubCell"/>
</dbReference>
<dbReference type="InterPro" id="IPR001471">
    <property type="entry name" value="AP2/ERF_dom"/>
</dbReference>
<dbReference type="CDD" id="cd00018">
    <property type="entry name" value="AP2"/>
    <property type="match status" value="1"/>
</dbReference>
<protein>
    <submittedName>
        <fullName evidence="8">ERF15</fullName>
    </submittedName>
</protein>
<feature type="domain" description="AP2/ERF" evidence="7">
    <location>
        <begin position="77"/>
        <end position="132"/>
    </location>
</feature>
<feature type="region of interest" description="Disordered" evidence="6">
    <location>
        <begin position="1"/>
        <end position="21"/>
    </location>
</feature>
<dbReference type="EMBL" id="KP749439">
    <property type="protein sequence ID" value="ALJ11036.1"/>
    <property type="molecule type" value="mRNA"/>
</dbReference>
<dbReference type="GO" id="GO:0003700">
    <property type="term" value="F:DNA-binding transcription factor activity"/>
    <property type="evidence" value="ECO:0007669"/>
    <property type="project" value="InterPro"/>
</dbReference>
<evidence type="ECO:0000256" key="2">
    <source>
        <dbReference type="ARBA" id="ARBA00023015"/>
    </source>
</evidence>
<dbReference type="PANTHER" id="PTHR31190:SF374">
    <property type="entry name" value="AP2_ERF DOMAIN-CONTAINING PROTEIN"/>
    <property type="match status" value="1"/>
</dbReference>
<dbReference type="Pfam" id="PF00847">
    <property type="entry name" value="AP2"/>
    <property type="match status" value="1"/>
</dbReference>
<feature type="compositionally biased region" description="Basic and acidic residues" evidence="6">
    <location>
        <begin position="47"/>
        <end position="69"/>
    </location>
</feature>
<keyword evidence="3" id="KW-0238">DNA-binding</keyword>
<evidence type="ECO:0000256" key="1">
    <source>
        <dbReference type="ARBA" id="ARBA00004123"/>
    </source>
</evidence>
<comment type="subcellular location">
    <subcellularLocation>
        <location evidence="1">Nucleus</location>
    </subcellularLocation>
</comment>
<dbReference type="GO" id="GO:0009873">
    <property type="term" value="P:ethylene-activated signaling pathway"/>
    <property type="evidence" value="ECO:0007669"/>
    <property type="project" value="InterPro"/>
</dbReference>
<dbReference type="FunFam" id="3.30.730.10:FF:000001">
    <property type="entry name" value="Ethylene-responsive transcription factor 2"/>
    <property type="match status" value="1"/>
</dbReference>